<comment type="caution">
    <text evidence="17">The sequence shown here is derived from an EMBL/GenBank/DDBJ whole genome shotgun (WGS) entry which is preliminary data.</text>
</comment>
<proteinExistence type="inferred from homology"/>
<keyword evidence="5" id="KW-0328">Glycosyltransferase</keyword>
<evidence type="ECO:0000256" key="7">
    <source>
        <dbReference type="ARBA" id="ARBA00022692"/>
    </source>
</evidence>
<name>A0A8H7UA95_MORIS</name>
<evidence type="ECO:0000256" key="1">
    <source>
        <dbReference type="ARBA" id="ARBA00004477"/>
    </source>
</evidence>
<evidence type="ECO:0000313" key="17">
    <source>
        <dbReference type="EMBL" id="KAG2174157.1"/>
    </source>
</evidence>
<evidence type="ECO:0000256" key="11">
    <source>
        <dbReference type="ARBA" id="ARBA00023136"/>
    </source>
</evidence>
<dbReference type="Pfam" id="PF02815">
    <property type="entry name" value="MIR"/>
    <property type="match status" value="1"/>
</dbReference>
<dbReference type="Pfam" id="PF16192">
    <property type="entry name" value="PMT_4TMC"/>
    <property type="match status" value="1"/>
</dbReference>
<feature type="compositionally biased region" description="Polar residues" evidence="14">
    <location>
        <begin position="977"/>
        <end position="998"/>
    </location>
</feature>
<evidence type="ECO:0000256" key="5">
    <source>
        <dbReference type="ARBA" id="ARBA00022676"/>
    </source>
</evidence>
<dbReference type="AlphaFoldDB" id="A0A8H7UA95"/>
<feature type="transmembrane region" description="Helical" evidence="15">
    <location>
        <begin position="193"/>
        <end position="210"/>
    </location>
</feature>
<dbReference type="PANTHER" id="PTHR10050">
    <property type="entry name" value="DOLICHYL-PHOSPHATE-MANNOSE--PROTEIN MANNOSYLTRANSFERASE"/>
    <property type="match status" value="1"/>
</dbReference>
<dbReference type="OrthoDB" id="292747at2759"/>
<evidence type="ECO:0000256" key="12">
    <source>
        <dbReference type="ARBA" id="ARBA00045085"/>
    </source>
</evidence>
<dbReference type="SMART" id="SM00472">
    <property type="entry name" value="MIR"/>
    <property type="match status" value="3"/>
</dbReference>
<dbReference type="InterPro" id="IPR027005">
    <property type="entry name" value="PMT-like"/>
</dbReference>
<feature type="region of interest" description="Disordered" evidence="14">
    <location>
        <begin position="976"/>
        <end position="1011"/>
    </location>
</feature>
<evidence type="ECO:0000256" key="14">
    <source>
        <dbReference type="SAM" id="MobiDB-lite"/>
    </source>
</evidence>
<dbReference type="GO" id="GO:0005789">
    <property type="term" value="C:endoplasmic reticulum membrane"/>
    <property type="evidence" value="ECO:0007669"/>
    <property type="project" value="UniProtKB-SubCell"/>
</dbReference>
<feature type="transmembrane region" description="Helical" evidence="15">
    <location>
        <begin position="222"/>
        <end position="251"/>
    </location>
</feature>
<evidence type="ECO:0000256" key="4">
    <source>
        <dbReference type="ARBA" id="ARBA00012839"/>
    </source>
</evidence>
<evidence type="ECO:0000256" key="10">
    <source>
        <dbReference type="ARBA" id="ARBA00022989"/>
    </source>
</evidence>
<dbReference type="InterPro" id="IPR036300">
    <property type="entry name" value="MIR_dom_sf"/>
</dbReference>
<feature type="domain" description="MIR" evidence="16">
    <location>
        <begin position="393"/>
        <end position="449"/>
    </location>
</feature>
<dbReference type="PANTHER" id="PTHR10050:SF46">
    <property type="entry name" value="PROTEIN O-MANNOSYL-TRANSFERASE 2"/>
    <property type="match status" value="1"/>
</dbReference>
<feature type="transmembrane region" description="Helical" evidence="15">
    <location>
        <begin position="702"/>
        <end position="723"/>
    </location>
</feature>
<keyword evidence="6" id="KW-0808">Transferase</keyword>
<accession>A0A8H7UA95</accession>
<keyword evidence="18" id="KW-1185">Reference proteome</keyword>
<keyword evidence="7 15" id="KW-0812">Transmembrane</keyword>
<reference evidence="17" key="1">
    <citation type="submission" date="2020-12" db="EMBL/GenBank/DDBJ databases">
        <title>Metabolic potential, ecology and presence of endohyphal bacteria is reflected in genomic diversity of Mucoromycotina.</title>
        <authorList>
            <person name="Muszewska A."/>
            <person name="Okrasinska A."/>
            <person name="Steczkiewicz K."/>
            <person name="Drgas O."/>
            <person name="Orlowska M."/>
            <person name="Perlinska-Lenart U."/>
            <person name="Aleksandrzak-Piekarczyk T."/>
            <person name="Szatraj K."/>
            <person name="Zielenkiewicz U."/>
            <person name="Pilsyk S."/>
            <person name="Malc E."/>
            <person name="Mieczkowski P."/>
            <person name="Kruszewska J.S."/>
            <person name="Biernat P."/>
            <person name="Pawlowska J."/>
        </authorList>
    </citation>
    <scope>NUCLEOTIDE SEQUENCE</scope>
    <source>
        <strain evidence="17">WA0000067209</strain>
    </source>
</reference>
<feature type="transmembrane region" description="Helical" evidence="15">
    <location>
        <begin position="141"/>
        <end position="160"/>
    </location>
</feature>
<dbReference type="InterPro" id="IPR003342">
    <property type="entry name" value="ArnT-like_N"/>
</dbReference>
<feature type="transmembrane region" description="Helical" evidence="15">
    <location>
        <begin position="103"/>
        <end position="120"/>
    </location>
</feature>
<dbReference type="UniPathway" id="UPA00378"/>
<comment type="catalytic activity">
    <reaction evidence="13">
        <text>a di-trans,poly-cis-dolichyl beta-D-mannosyl phosphate + L-seryl-[protein] = 3-O-(alpha-D-mannosyl)-L-seryl-[protein] + a di-trans,poly-cis-dolichyl phosphate + H(+)</text>
        <dbReference type="Rhea" id="RHEA:17377"/>
        <dbReference type="Rhea" id="RHEA-COMP:9863"/>
        <dbReference type="Rhea" id="RHEA-COMP:13546"/>
        <dbReference type="Rhea" id="RHEA-COMP:19498"/>
        <dbReference type="Rhea" id="RHEA-COMP:19501"/>
        <dbReference type="ChEBI" id="CHEBI:15378"/>
        <dbReference type="ChEBI" id="CHEBI:29999"/>
        <dbReference type="ChEBI" id="CHEBI:57683"/>
        <dbReference type="ChEBI" id="CHEBI:58211"/>
        <dbReference type="ChEBI" id="CHEBI:137321"/>
        <dbReference type="EC" id="2.4.1.109"/>
    </reaction>
</comment>
<evidence type="ECO:0000259" key="16">
    <source>
        <dbReference type="PROSITE" id="PS50919"/>
    </source>
</evidence>
<dbReference type="InterPro" id="IPR016093">
    <property type="entry name" value="MIR_motif"/>
</dbReference>
<dbReference type="SUPFAM" id="SSF82109">
    <property type="entry name" value="MIR domain"/>
    <property type="match status" value="1"/>
</dbReference>
<dbReference type="Pfam" id="PF02366">
    <property type="entry name" value="PMT"/>
    <property type="match status" value="1"/>
</dbReference>
<comment type="pathway">
    <text evidence="2">Protein modification; protein glycosylation.</text>
</comment>
<feature type="transmembrane region" description="Helical" evidence="15">
    <location>
        <begin position="594"/>
        <end position="616"/>
    </location>
</feature>
<dbReference type="EMBL" id="JAEPQZ010000013">
    <property type="protein sequence ID" value="KAG2174157.1"/>
    <property type="molecule type" value="Genomic_DNA"/>
</dbReference>
<evidence type="ECO:0000256" key="15">
    <source>
        <dbReference type="SAM" id="Phobius"/>
    </source>
</evidence>
<evidence type="ECO:0000256" key="3">
    <source>
        <dbReference type="ARBA" id="ARBA00007222"/>
    </source>
</evidence>
<keyword evidence="11 15" id="KW-0472">Membrane</keyword>
<dbReference type="GO" id="GO:0004169">
    <property type="term" value="F:dolichyl-phosphate-mannose-protein mannosyltransferase activity"/>
    <property type="evidence" value="ECO:0007669"/>
    <property type="project" value="UniProtKB-EC"/>
</dbReference>
<protein>
    <recommendedName>
        <fullName evidence="4">dolichyl-phosphate-mannose--protein mannosyltransferase</fullName>
        <ecNumber evidence="4">2.4.1.109</ecNumber>
    </recommendedName>
</protein>
<evidence type="ECO:0000256" key="13">
    <source>
        <dbReference type="ARBA" id="ARBA00045102"/>
    </source>
</evidence>
<keyword evidence="8" id="KW-0677">Repeat</keyword>
<dbReference type="InterPro" id="IPR032421">
    <property type="entry name" value="PMT_4TMC"/>
</dbReference>
<dbReference type="Gene3D" id="2.80.10.50">
    <property type="match status" value="1"/>
</dbReference>
<comment type="catalytic activity">
    <reaction evidence="12">
        <text>a di-trans,poly-cis-dolichyl beta-D-mannosyl phosphate + L-threonyl-[protein] = 3-O-(alpha-D-mannosyl)-L-threonyl-[protein] + a di-trans,poly-cis-dolichyl phosphate + H(+)</text>
        <dbReference type="Rhea" id="RHEA:53396"/>
        <dbReference type="Rhea" id="RHEA-COMP:11060"/>
        <dbReference type="Rhea" id="RHEA-COMP:13547"/>
        <dbReference type="Rhea" id="RHEA-COMP:19498"/>
        <dbReference type="Rhea" id="RHEA-COMP:19501"/>
        <dbReference type="ChEBI" id="CHEBI:15378"/>
        <dbReference type="ChEBI" id="CHEBI:30013"/>
        <dbReference type="ChEBI" id="CHEBI:57683"/>
        <dbReference type="ChEBI" id="CHEBI:58211"/>
        <dbReference type="ChEBI" id="CHEBI:137323"/>
        <dbReference type="EC" id="2.4.1.109"/>
    </reaction>
</comment>
<feature type="transmembrane region" description="Helical" evidence="15">
    <location>
        <begin position="646"/>
        <end position="667"/>
    </location>
</feature>
<evidence type="ECO:0000256" key="2">
    <source>
        <dbReference type="ARBA" id="ARBA00004922"/>
    </source>
</evidence>
<dbReference type="EC" id="2.4.1.109" evidence="4"/>
<comment type="subcellular location">
    <subcellularLocation>
        <location evidence="1">Endoplasmic reticulum membrane</location>
        <topology evidence="1">Multi-pass membrane protein</topology>
    </subcellularLocation>
</comment>
<feature type="transmembrane region" description="Helical" evidence="15">
    <location>
        <begin position="679"/>
        <end position="695"/>
    </location>
</feature>
<keyword evidence="9" id="KW-0256">Endoplasmic reticulum</keyword>
<feature type="transmembrane region" description="Helical" evidence="15">
    <location>
        <begin position="280"/>
        <end position="301"/>
    </location>
</feature>
<comment type="similarity">
    <text evidence="3">Belongs to the glycosyltransferase 39 family.</text>
</comment>
<dbReference type="Proteomes" id="UP000654370">
    <property type="component" value="Unassembled WGS sequence"/>
</dbReference>
<evidence type="ECO:0000256" key="6">
    <source>
        <dbReference type="ARBA" id="ARBA00022679"/>
    </source>
</evidence>
<dbReference type="PROSITE" id="PS50919">
    <property type="entry name" value="MIR"/>
    <property type="match status" value="2"/>
</dbReference>
<gene>
    <name evidence="17" type="ORF">INT43_004177</name>
</gene>
<organism evidence="17 18">
    <name type="scientific">Mortierella isabellina</name>
    <name type="common">Filamentous fungus</name>
    <name type="synonym">Umbelopsis isabellina</name>
    <dbReference type="NCBI Taxonomy" id="91625"/>
    <lineage>
        <taxon>Eukaryota</taxon>
        <taxon>Fungi</taxon>
        <taxon>Fungi incertae sedis</taxon>
        <taxon>Mucoromycota</taxon>
        <taxon>Mucoromycotina</taxon>
        <taxon>Umbelopsidomycetes</taxon>
        <taxon>Umbelopsidales</taxon>
        <taxon>Umbelopsidaceae</taxon>
        <taxon>Umbelopsis</taxon>
    </lineage>
</organism>
<feature type="domain" description="MIR" evidence="16">
    <location>
        <begin position="329"/>
        <end position="383"/>
    </location>
</feature>
<keyword evidence="10 15" id="KW-1133">Transmembrane helix</keyword>
<evidence type="ECO:0000256" key="9">
    <source>
        <dbReference type="ARBA" id="ARBA00022824"/>
    </source>
</evidence>
<evidence type="ECO:0000313" key="18">
    <source>
        <dbReference type="Proteomes" id="UP000654370"/>
    </source>
</evidence>
<sequence length="1011" mass="115734">MAYSLRYRKSANSKANDSTPTIFEPLDNYEYNASGAKKYRPRYYRVNILQTRSEIATLSFVTLLTLATRLWQIGTTDSSALGEFDTSYGVNQYLHGKFFIDRNPPLATMMYACAASLFGYHGQQRMMYMGQPFGEFPYIQLRLLSALLGSLLVPISYMTLKLMGHKSMTALVAASLFIFETGSITLHRHMLTSAPLGFFAASSIMMWVNFHNHQNNPYSLKWWMWQTLTGACIGCAMSISWTGALLLPLFWASSARQMWCLLGDRENPFTSIAKELSSRIWSMMIVPIGLYLLCFQVHFMLLEKPGDHDFLLSPELRTSINAFRTGKSQKDVAYGSKIVLRHLNDHIGYLHSHEHNWVDGSKQQQVTGYPYADLNNGWIIQKIDSLWDKSAPIEWVENNQRVRLEHFATLKKLHSHDEHAPLSERQFEVTTYGDIFTDDPNDYWTVEIIGHNQEDATSKERIRVISTKFRLKHNRGCYLTANEIKLPAYAKGQFEIVCSKDAKEEASTWIVENSIHPKRKSMLETDIVQYEPASFYQKMKEIHFLMRYYDEIIPNMDTAKVEPSLPFQWYLRGETMLLWNEMIGIQIATSLNPFINWLGCGVITVYLVFSVMNSLLSKRGIQWTIFSRSNGGSGWRAYQSIPSKEFYLQSLGFFFAAVTCTTLLTYIMPFNVDLSDSLLGLYFFILSTAVAFEIMTIRFPRLIRILLCTGIIVLSCYSFLGLFPPTYGRPWIRGSCENSTQKFNCQLYPDQLLTEAQSAETKSVYVDIFGDVYSFSYAPGEEEKVSLETRDKKYELFRSKTKGTKVKERYIGVQSTPAPKYKDLKQKRGELRSMMRDNYLVIHPEVNAQTVMTEDNTINMELSDNMNNLNIDPEQQDIIRENVIDINELHLVEQNIAAPIDVDISTSTDAAETAQNTIEIASEQIIKKYVILDGQLVEATQSVMDDSDYGSTYKQQWDSSIPQETAIQDRHEINFQEEGQSLDQTPSADAQDGSSQELSHQEIGLEDIQHV</sequence>
<evidence type="ECO:0000256" key="8">
    <source>
        <dbReference type="ARBA" id="ARBA00022737"/>
    </source>
</evidence>